<gene>
    <name evidence="1" type="ORF">ARMOST_06426</name>
</gene>
<reference evidence="2" key="1">
    <citation type="journal article" date="2017" name="Nat. Ecol. Evol.">
        <title>Genome expansion and lineage-specific genetic innovations in the forest pathogenic fungi Armillaria.</title>
        <authorList>
            <person name="Sipos G."/>
            <person name="Prasanna A.N."/>
            <person name="Walter M.C."/>
            <person name="O'Connor E."/>
            <person name="Balint B."/>
            <person name="Krizsan K."/>
            <person name="Kiss B."/>
            <person name="Hess J."/>
            <person name="Varga T."/>
            <person name="Slot J."/>
            <person name="Riley R."/>
            <person name="Boka B."/>
            <person name="Rigling D."/>
            <person name="Barry K."/>
            <person name="Lee J."/>
            <person name="Mihaltcheva S."/>
            <person name="LaButti K."/>
            <person name="Lipzen A."/>
            <person name="Waldron R."/>
            <person name="Moloney N.M."/>
            <person name="Sperisen C."/>
            <person name="Kredics L."/>
            <person name="Vagvoelgyi C."/>
            <person name="Patrignani A."/>
            <person name="Fitzpatrick D."/>
            <person name="Nagy I."/>
            <person name="Doyle S."/>
            <person name="Anderson J.B."/>
            <person name="Grigoriev I.V."/>
            <person name="Gueldener U."/>
            <person name="Muensterkoetter M."/>
            <person name="Nagy L.G."/>
        </authorList>
    </citation>
    <scope>NUCLEOTIDE SEQUENCE [LARGE SCALE GENOMIC DNA]</scope>
    <source>
        <strain evidence="2">C18/9</strain>
    </source>
</reference>
<proteinExistence type="predicted"/>
<keyword evidence="2" id="KW-1185">Reference proteome</keyword>
<accession>A0A284R2Y5</accession>
<evidence type="ECO:0000313" key="2">
    <source>
        <dbReference type="Proteomes" id="UP000219338"/>
    </source>
</evidence>
<dbReference type="Proteomes" id="UP000219338">
    <property type="component" value="Unassembled WGS sequence"/>
</dbReference>
<dbReference type="STRING" id="47428.A0A284R2Y5"/>
<sequence>MSHLLSPMREKIVPMCGNMTAQRAVTGLDDGWLGTRSFVLYPSASEDRWDYLTHQPPNHATLGEKPHAEFMFGGGIEEGSLSFFDAFGCADDRKVEFRVPTFGGALAAYFGK</sequence>
<evidence type="ECO:0000313" key="1">
    <source>
        <dbReference type="EMBL" id="SJL03081.1"/>
    </source>
</evidence>
<dbReference type="OMA" id="QWDYLAP"/>
<dbReference type="OrthoDB" id="3023592at2759"/>
<dbReference type="EMBL" id="FUEG01000004">
    <property type="protein sequence ID" value="SJL03081.1"/>
    <property type="molecule type" value="Genomic_DNA"/>
</dbReference>
<protein>
    <submittedName>
        <fullName evidence="1">Uncharacterized protein</fullName>
    </submittedName>
</protein>
<name>A0A284R2Y5_ARMOS</name>
<dbReference type="AlphaFoldDB" id="A0A284R2Y5"/>
<organism evidence="1 2">
    <name type="scientific">Armillaria ostoyae</name>
    <name type="common">Armillaria root rot fungus</name>
    <dbReference type="NCBI Taxonomy" id="47428"/>
    <lineage>
        <taxon>Eukaryota</taxon>
        <taxon>Fungi</taxon>
        <taxon>Dikarya</taxon>
        <taxon>Basidiomycota</taxon>
        <taxon>Agaricomycotina</taxon>
        <taxon>Agaricomycetes</taxon>
        <taxon>Agaricomycetidae</taxon>
        <taxon>Agaricales</taxon>
        <taxon>Marasmiineae</taxon>
        <taxon>Physalacriaceae</taxon>
        <taxon>Armillaria</taxon>
    </lineage>
</organism>